<dbReference type="EMBL" id="CP023693">
    <property type="protein sequence ID" value="QEV33604.1"/>
    <property type="molecule type" value="Genomic_DNA"/>
</dbReference>
<gene>
    <name evidence="3" type="ORF">CP977_16690</name>
    <name evidence="2" type="ORF">GCM10010497_37630</name>
</gene>
<dbReference type="AlphaFoldDB" id="A0AAV4KMQ0"/>
<organism evidence="2 5">
    <name type="scientific">Streptomyces cinereoruber</name>
    <dbReference type="NCBI Taxonomy" id="67260"/>
    <lineage>
        <taxon>Bacteria</taxon>
        <taxon>Bacillati</taxon>
        <taxon>Actinomycetota</taxon>
        <taxon>Actinomycetes</taxon>
        <taxon>Kitasatosporales</taxon>
        <taxon>Streptomycetaceae</taxon>
        <taxon>Streptomyces</taxon>
    </lineage>
</organism>
<evidence type="ECO:0000256" key="1">
    <source>
        <dbReference type="SAM" id="MobiDB-lite"/>
    </source>
</evidence>
<reference evidence="2 5" key="1">
    <citation type="journal article" date="2014" name="Int. J. Syst. Evol. Microbiol.">
        <title>Complete genome sequence of Corynebacterium casei LMG S-19264T (=DSM 44701T), isolated from a smear-ripened cheese.</title>
        <authorList>
            <consortium name="US DOE Joint Genome Institute (JGI-PGF)"/>
            <person name="Walter F."/>
            <person name="Albersmeier A."/>
            <person name="Kalinowski J."/>
            <person name="Ruckert C."/>
        </authorList>
    </citation>
    <scope>NUCLEOTIDE SEQUENCE [LARGE SCALE GENOMIC DNA]</scope>
    <source>
        <strain evidence="2 5">JCM 4205</strain>
    </source>
</reference>
<keyword evidence="4" id="KW-1185">Reference proteome</keyword>
<reference evidence="3 4" key="2">
    <citation type="submission" date="2017-09" db="EMBL/GenBank/DDBJ databases">
        <authorList>
            <person name="Lee N."/>
            <person name="Cho B.-K."/>
        </authorList>
    </citation>
    <scope>NUCLEOTIDE SEQUENCE [LARGE SCALE GENOMIC DNA]</scope>
    <source>
        <strain evidence="3 4">ATCC 19740</strain>
    </source>
</reference>
<evidence type="ECO:0000313" key="5">
    <source>
        <dbReference type="Proteomes" id="UP000642014"/>
    </source>
</evidence>
<name>A0AAV4KMQ0_9ACTN</name>
<reference evidence="2" key="3">
    <citation type="submission" date="2023-08" db="EMBL/GenBank/DDBJ databases">
        <authorList>
            <person name="Sun Q."/>
            <person name="Ohkuma M."/>
        </authorList>
    </citation>
    <scope>NUCLEOTIDE SEQUENCE</scope>
    <source>
        <strain evidence="2">JCM 4205</strain>
    </source>
</reference>
<dbReference type="EMBL" id="BMSJ01000007">
    <property type="protein sequence ID" value="GGR31758.1"/>
    <property type="molecule type" value="Genomic_DNA"/>
</dbReference>
<sequence>MAMVGLFWITADAVYVGAPPGTEGRGVRLTEQGVEAREAGDHRTWTWEELRSATVEGAPVRGVSRRRLALAVEAVLTAALGGVGEPPEMLLRLETASGTEELSVHSAAAGAYDEEEFTLSQDLLARFVDGDASPRTLTRWAGGAGDTTPKPPERRALLRKWTGG</sequence>
<proteinExistence type="predicted"/>
<evidence type="ECO:0000313" key="2">
    <source>
        <dbReference type="EMBL" id="GGR31758.1"/>
    </source>
</evidence>
<dbReference type="Proteomes" id="UP000326029">
    <property type="component" value="Chromosome"/>
</dbReference>
<evidence type="ECO:0000313" key="3">
    <source>
        <dbReference type="EMBL" id="QEV33604.1"/>
    </source>
</evidence>
<feature type="region of interest" description="Disordered" evidence="1">
    <location>
        <begin position="138"/>
        <end position="164"/>
    </location>
</feature>
<accession>A0AAV4KMQ0</accession>
<dbReference type="Proteomes" id="UP000642014">
    <property type="component" value="Unassembled WGS sequence"/>
</dbReference>
<protein>
    <submittedName>
        <fullName evidence="2">Uncharacterized protein</fullName>
    </submittedName>
</protein>
<evidence type="ECO:0000313" key="4">
    <source>
        <dbReference type="Proteomes" id="UP000326029"/>
    </source>
</evidence>